<dbReference type="AlphaFoldDB" id="A0AAV3RTM6"/>
<evidence type="ECO:0000313" key="1">
    <source>
        <dbReference type="EMBL" id="GAA0182996.1"/>
    </source>
</evidence>
<proteinExistence type="predicted"/>
<reference evidence="1 2" key="1">
    <citation type="submission" date="2024-01" db="EMBL/GenBank/DDBJ databases">
        <title>The complete chloroplast genome sequence of Lithospermum erythrorhizon: insights into the phylogenetic relationship among Boraginaceae species and the maternal lineages of purple gromwells.</title>
        <authorList>
            <person name="Okada T."/>
            <person name="Watanabe K."/>
        </authorList>
    </citation>
    <scope>NUCLEOTIDE SEQUENCE [LARGE SCALE GENOMIC DNA]</scope>
</reference>
<sequence>MIVAEKAKLGAKVEELTTDMSSKDDRIDVMCQHLHQLQMEHVKLMDITEGERKMGEELRSRAKELETTIKQQEEIIREGVGIFGY</sequence>
<gene>
    <name evidence="1" type="ORF">LIER_42324</name>
</gene>
<evidence type="ECO:0000313" key="2">
    <source>
        <dbReference type="Proteomes" id="UP001454036"/>
    </source>
</evidence>
<protein>
    <submittedName>
        <fullName evidence="1">Uncharacterized protein</fullName>
    </submittedName>
</protein>
<name>A0AAV3RTM6_LITER</name>
<organism evidence="1 2">
    <name type="scientific">Lithospermum erythrorhizon</name>
    <name type="common">Purple gromwell</name>
    <name type="synonym">Lithospermum officinale var. erythrorhizon</name>
    <dbReference type="NCBI Taxonomy" id="34254"/>
    <lineage>
        <taxon>Eukaryota</taxon>
        <taxon>Viridiplantae</taxon>
        <taxon>Streptophyta</taxon>
        <taxon>Embryophyta</taxon>
        <taxon>Tracheophyta</taxon>
        <taxon>Spermatophyta</taxon>
        <taxon>Magnoliopsida</taxon>
        <taxon>eudicotyledons</taxon>
        <taxon>Gunneridae</taxon>
        <taxon>Pentapetalae</taxon>
        <taxon>asterids</taxon>
        <taxon>lamiids</taxon>
        <taxon>Boraginales</taxon>
        <taxon>Boraginaceae</taxon>
        <taxon>Boraginoideae</taxon>
        <taxon>Lithospermeae</taxon>
        <taxon>Lithospermum</taxon>
    </lineage>
</organism>
<comment type="caution">
    <text evidence="1">The sequence shown here is derived from an EMBL/GenBank/DDBJ whole genome shotgun (WGS) entry which is preliminary data.</text>
</comment>
<keyword evidence="2" id="KW-1185">Reference proteome</keyword>
<dbReference type="EMBL" id="BAABME010028949">
    <property type="protein sequence ID" value="GAA0182996.1"/>
    <property type="molecule type" value="Genomic_DNA"/>
</dbReference>
<dbReference type="Proteomes" id="UP001454036">
    <property type="component" value="Unassembled WGS sequence"/>
</dbReference>
<accession>A0AAV3RTM6</accession>